<feature type="chain" id="PRO_5003091255" description="Chaplin domain-containing protein" evidence="5">
    <location>
        <begin position="29"/>
        <end position="646"/>
    </location>
</feature>
<keyword evidence="1" id="KW-0134">Cell wall</keyword>
<evidence type="ECO:0000256" key="5">
    <source>
        <dbReference type="SAM" id="SignalP"/>
    </source>
</evidence>
<evidence type="ECO:0000259" key="6">
    <source>
        <dbReference type="PROSITE" id="PS51884"/>
    </source>
</evidence>
<sequence>MRTWAKGSASAAFLAAGVMALGSGTAYADTIGDGSIGGGNQINLPINLPIDISGNAVSVGGHAEAFSHGGASATVGSGGSSGNRTSGSKSILGGNQVNAPITAPINVCGNAISLFGEADARCKGGAQAGTSGQGVSAGGNRTSGSKSILGGNQVIAPISAAVNACGTAIAILGRAEADCKGGASAGAGGRGVSAGGNRTSGSKSILGGNQVVAPITAPINVCGTSIAVLGNAFAGCKGGASAGAGGRGVSAGGNRTSGSKSILGGNQVVAPITAPINVCGTSIAVLGNAFSGCKGGAEVGKGKGRTIDHGYREGGGRLPSSDRKGWRKGKTATWKWHKGYVPASKGHDTDRRYAPGSGSQVIITTVKHKPGVSAGGNRTSGARSILGGNQVVAPITAPINVCGNAIGVLGDVFAGCRGGAVVKGGVSAGGNRTSGARSILGGNQVVAPITAPINVCGNAIGVLGDAKAGCRGGAAVAGGVSAGGNRTSGYGSILGGNQVVAPITAPINVCGNSVAVLGDAAAGCFGTARVGGRAQSVHHLAAVKREGALSEVPALPVLSDLKEASGLRKRMSASALPSAPVIGDLPNLKGLPSLPNVPVLSDSARKPESGAAATLEQATGNLPVGGVLRNVTDTAKSVLPLDGLLR</sequence>
<dbReference type="STRING" id="469371.Tbis_3471"/>
<dbReference type="OrthoDB" id="3544424at2"/>
<dbReference type="GO" id="GO:0007155">
    <property type="term" value="P:cell adhesion"/>
    <property type="evidence" value="ECO:0007669"/>
    <property type="project" value="UniProtKB-KW"/>
</dbReference>
<feature type="domain" description="Chaplin" evidence="6">
    <location>
        <begin position="88"/>
        <end position="128"/>
    </location>
</feature>
<keyword evidence="3" id="KW-0034">Amyloid</keyword>
<dbReference type="InterPro" id="IPR005528">
    <property type="entry name" value="ChpA-H"/>
</dbReference>
<dbReference type="Pfam" id="PF03777">
    <property type="entry name" value="ChpA-C"/>
    <property type="match status" value="7"/>
</dbReference>
<feature type="domain" description="Chaplin" evidence="6">
    <location>
        <begin position="490"/>
        <end position="530"/>
    </location>
</feature>
<feature type="signal peptide" evidence="5">
    <location>
        <begin position="1"/>
        <end position="28"/>
    </location>
</feature>
<feature type="compositionally biased region" description="Basic and acidic residues" evidence="4">
    <location>
        <begin position="308"/>
        <end position="324"/>
    </location>
</feature>
<protein>
    <recommendedName>
        <fullName evidence="6">Chaplin domain-containing protein</fullName>
    </recommendedName>
</protein>
<dbReference type="eggNOG" id="ENOG5032NZI">
    <property type="taxonomic scope" value="Bacteria"/>
</dbReference>
<accession>D6YAA6</accession>
<dbReference type="RefSeq" id="WP_013133692.1">
    <property type="nucleotide sequence ID" value="NC_014165.1"/>
</dbReference>
<dbReference type="EMBL" id="CP001874">
    <property type="protein sequence ID" value="ADG90159.1"/>
    <property type="molecule type" value="Genomic_DNA"/>
</dbReference>
<feature type="region of interest" description="Disordered" evidence="4">
    <location>
        <begin position="308"/>
        <end position="327"/>
    </location>
</feature>
<dbReference type="PROSITE" id="PS51884">
    <property type="entry name" value="CHAPLIN"/>
    <property type="match status" value="8"/>
</dbReference>
<dbReference type="Proteomes" id="UP000006640">
    <property type="component" value="Chromosome"/>
</dbReference>
<evidence type="ECO:0000256" key="3">
    <source>
        <dbReference type="ARBA" id="ARBA00023087"/>
    </source>
</evidence>
<evidence type="ECO:0000256" key="4">
    <source>
        <dbReference type="SAM" id="MobiDB-lite"/>
    </source>
</evidence>
<dbReference type="HOGENOM" id="CLU_423845_0_0_11"/>
<feature type="domain" description="Chaplin" evidence="6">
    <location>
        <begin position="145"/>
        <end position="185"/>
    </location>
</feature>
<gene>
    <name evidence="7" type="ordered locus">Tbis_3471</name>
</gene>
<evidence type="ECO:0000313" key="8">
    <source>
        <dbReference type="Proteomes" id="UP000006640"/>
    </source>
</evidence>
<name>D6YAA6_THEBD</name>
<keyword evidence="1" id="KW-0964">Secreted</keyword>
<feature type="domain" description="Chaplin" evidence="6">
    <location>
        <begin position="259"/>
        <end position="299"/>
    </location>
</feature>
<feature type="region of interest" description="Disordered" evidence="4">
    <location>
        <begin position="71"/>
        <end position="91"/>
    </location>
</feature>
<dbReference type="AlphaFoldDB" id="D6YAA6"/>
<reference evidence="7 8" key="1">
    <citation type="submission" date="2010-01" db="EMBL/GenBank/DDBJ databases">
        <title>The complete genome of Thermobispora bispora DSM 43833.</title>
        <authorList>
            <consortium name="US DOE Joint Genome Institute (JGI-PGF)"/>
            <person name="Lucas S."/>
            <person name="Copeland A."/>
            <person name="Lapidus A."/>
            <person name="Glavina del Rio T."/>
            <person name="Dalin E."/>
            <person name="Tice H."/>
            <person name="Bruce D."/>
            <person name="Goodwin L."/>
            <person name="Pitluck S."/>
            <person name="Kyrpides N."/>
            <person name="Mavromatis K."/>
            <person name="Ivanova N."/>
            <person name="Mikhailova N."/>
            <person name="Chertkov O."/>
            <person name="Brettin T."/>
            <person name="Detter J.C."/>
            <person name="Han C."/>
            <person name="Larimer F."/>
            <person name="Land M."/>
            <person name="Hauser L."/>
            <person name="Markowitz V."/>
            <person name="Cheng J.-F."/>
            <person name="Hugenholtz P."/>
            <person name="Woyke T."/>
            <person name="Wu D."/>
            <person name="Jando M."/>
            <person name="Schneider S."/>
            <person name="Klenk H.-P."/>
            <person name="Eisen J.A."/>
        </authorList>
    </citation>
    <scope>NUCLEOTIDE SEQUENCE [LARGE SCALE GENOMIC DNA]</scope>
    <source>
        <strain evidence="8">ATCC 19993 / DSM 43833 / CBS 139.67 / JCM 10125 / KCTC 9307 / NBRC 14880 / R51</strain>
    </source>
</reference>
<feature type="domain" description="Chaplin" evidence="6">
    <location>
        <begin position="202"/>
        <end position="242"/>
    </location>
</feature>
<evidence type="ECO:0000256" key="1">
    <source>
        <dbReference type="ARBA" id="ARBA00022512"/>
    </source>
</evidence>
<proteinExistence type="predicted"/>
<feature type="domain" description="Chaplin" evidence="6">
    <location>
        <begin position="33"/>
        <end position="73"/>
    </location>
</feature>
<organism evidence="7 8">
    <name type="scientific">Thermobispora bispora (strain ATCC 19993 / DSM 43833 / CBS 139.67 / JCM 10125 / KCTC 9307 / NBRC 14880 / R51)</name>
    <dbReference type="NCBI Taxonomy" id="469371"/>
    <lineage>
        <taxon>Bacteria</taxon>
        <taxon>Bacillati</taxon>
        <taxon>Actinomycetota</taxon>
        <taxon>Actinomycetes</taxon>
        <taxon>Streptosporangiales</taxon>
        <taxon>Streptosporangiaceae</taxon>
        <taxon>Thermobispora</taxon>
    </lineage>
</organism>
<keyword evidence="2" id="KW-0130">Cell adhesion</keyword>
<evidence type="ECO:0000313" key="7">
    <source>
        <dbReference type="EMBL" id="ADG90159.1"/>
    </source>
</evidence>
<evidence type="ECO:0000256" key="2">
    <source>
        <dbReference type="ARBA" id="ARBA00022889"/>
    </source>
</evidence>
<feature type="domain" description="Chaplin" evidence="6">
    <location>
        <begin position="382"/>
        <end position="422"/>
    </location>
</feature>
<feature type="domain" description="Chaplin" evidence="6">
    <location>
        <begin position="436"/>
        <end position="476"/>
    </location>
</feature>
<dbReference type="KEGG" id="tbi:Tbis_3471"/>
<keyword evidence="5" id="KW-0732">Signal</keyword>
<keyword evidence="8" id="KW-1185">Reference proteome</keyword>